<keyword evidence="1" id="KW-0472">Membrane</keyword>
<accession>A0A6A5XI00</accession>
<sequence>MDFVSGIIGIQSLLNSQLVQYSIEHLYSGRHHLDDWRPIKGKYLEVFDLNAGSDYRPNVLVKTGEDTSTGLQDLHDLPPQEKDTVRVYILHDVEHDKDFEAHVQKITSTPLSGFLHHHPHSTIPSLSRRLEGNEMPWWQDGICVFGTGNESQGLFQTLVRCHIRLRCIWRENRMLCFIFCEAEAASYIKESRSNSESAGSLVKRELARLSANIRSLEVSLPANLKVGVTRLKQQRIMILRVCHAVLIGHSYFLSATETLFRISMRNLNDPDQTIVASALLQVLSQDSYFWEQVQQNVALFLDAVGFFQKSLQLMDDLHSVTQFQEFFLELQALCTALENQTSSLSSRLNSRIQFFEIGRSLHESGRGQLLTLLAVIFLPLSLASSILSMQTRFTDLHYLIYDFFGVIFLLGTLTFILLGVLLLLRWGYGEFRGWLEDSKKSNFLPTKLTWLWTKRTPIFTVLLLCIPWSLIVASFLVGMLNDIGIGLKVLGYGITGFITLFGVLVVLMRVKRG</sequence>
<keyword evidence="3" id="KW-1185">Reference proteome</keyword>
<organism evidence="2 3">
    <name type="scientific">Aaosphaeria arxii CBS 175.79</name>
    <dbReference type="NCBI Taxonomy" id="1450172"/>
    <lineage>
        <taxon>Eukaryota</taxon>
        <taxon>Fungi</taxon>
        <taxon>Dikarya</taxon>
        <taxon>Ascomycota</taxon>
        <taxon>Pezizomycotina</taxon>
        <taxon>Dothideomycetes</taxon>
        <taxon>Pleosporomycetidae</taxon>
        <taxon>Pleosporales</taxon>
        <taxon>Pleosporales incertae sedis</taxon>
        <taxon>Aaosphaeria</taxon>
    </lineage>
</organism>
<proteinExistence type="predicted"/>
<dbReference type="Proteomes" id="UP000799778">
    <property type="component" value="Unassembled WGS sequence"/>
</dbReference>
<gene>
    <name evidence="2" type="ORF">BU24DRAFT_453210</name>
</gene>
<name>A0A6A5XI00_9PLEO</name>
<evidence type="ECO:0000313" key="3">
    <source>
        <dbReference type="Proteomes" id="UP000799778"/>
    </source>
</evidence>
<dbReference type="EMBL" id="ML978072">
    <property type="protein sequence ID" value="KAF2012895.1"/>
    <property type="molecule type" value="Genomic_DNA"/>
</dbReference>
<keyword evidence="1" id="KW-0812">Transmembrane</keyword>
<keyword evidence="1" id="KW-1133">Transmembrane helix</keyword>
<feature type="transmembrane region" description="Helical" evidence="1">
    <location>
        <begin position="457"/>
        <end position="477"/>
    </location>
</feature>
<feature type="transmembrane region" description="Helical" evidence="1">
    <location>
        <begin position="399"/>
        <end position="424"/>
    </location>
</feature>
<dbReference type="AlphaFoldDB" id="A0A6A5XI00"/>
<dbReference type="OrthoDB" id="3231000at2759"/>
<reference evidence="2" key="1">
    <citation type="journal article" date="2020" name="Stud. Mycol.">
        <title>101 Dothideomycetes genomes: a test case for predicting lifestyles and emergence of pathogens.</title>
        <authorList>
            <person name="Haridas S."/>
            <person name="Albert R."/>
            <person name="Binder M."/>
            <person name="Bloem J."/>
            <person name="Labutti K."/>
            <person name="Salamov A."/>
            <person name="Andreopoulos B."/>
            <person name="Baker S."/>
            <person name="Barry K."/>
            <person name="Bills G."/>
            <person name="Bluhm B."/>
            <person name="Cannon C."/>
            <person name="Castanera R."/>
            <person name="Culley D."/>
            <person name="Daum C."/>
            <person name="Ezra D."/>
            <person name="Gonzalez J."/>
            <person name="Henrissat B."/>
            <person name="Kuo A."/>
            <person name="Liang C."/>
            <person name="Lipzen A."/>
            <person name="Lutzoni F."/>
            <person name="Magnuson J."/>
            <person name="Mondo S."/>
            <person name="Nolan M."/>
            <person name="Ohm R."/>
            <person name="Pangilinan J."/>
            <person name="Park H.-J."/>
            <person name="Ramirez L."/>
            <person name="Alfaro M."/>
            <person name="Sun H."/>
            <person name="Tritt A."/>
            <person name="Yoshinaga Y."/>
            <person name="Zwiers L.-H."/>
            <person name="Turgeon B."/>
            <person name="Goodwin S."/>
            <person name="Spatafora J."/>
            <person name="Crous P."/>
            <person name="Grigoriev I."/>
        </authorList>
    </citation>
    <scope>NUCLEOTIDE SEQUENCE</scope>
    <source>
        <strain evidence="2">CBS 175.79</strain>
    </source>
</reference>
<evidence type="ECO:0000256" key="1">
    <source>
        <dbReference type="SAM" id="Phobius"/>
    </source>
</evidence>
<protein>
    <submittedName>
        <fullName evidence="2">Uncharacterized protein</fullName>
    </submittedName>
</protein>
<feature type="transmembrane region" description="Helical" evidence="1">
    <location>
        <begin position="489"/>
        <end position="510"/>
    </location>
</feature>
<dbReference type="GeneID" id="54288641"/>
<dbReference type="RefSeq" id="XP_033381234.1">
    <property type="nucleotide sequence ID" value="XM_033531244.1"/>
</dbReference>
<evidence type="ECO:0000313" key="2">
    <source>
        <dbReference type="EMBL" id="KAF2012895.1"/>
    </source>
</evidence>
<feature type="transmembrane region" description="Helical" evidence="1">
    <location>
        <begin position="369"/>
        <end position="387"/>
    </location>
</feature>